<dbReference type="AlphaFoldDB" id="A0A4S4ALF5"/>
<name>A0A4S4ALF5_9RHOO</name>
<organism evidence="1 2">
    <name type="scientific">Pseudothauera rhizosphaerae</name>
    <dbReference type="NCBI Taxonomy" id="2565932"/>
    <lineage>
        <taxon>Bacteria</taxon>
        <taxon>Pseudomonadati</taxon>
        <taxon>Pseudomonadota</taxon>
        <taxon>Betaproteobacteria</taxon>
        <taxon>Rhodocyclales</taxon>
        <taxon>Zoogloeaceae</taxon>
        <taxon>Pseudothauera</taxon>
    </lineage>
</organism>
<gene>
    <name evidence="1" type="ORF">E6O51_14210</name>
</gene>
<accession>A0A4S4ALF5</accession>
<comment type="caution">
    <text evidence="1">The sequence shown here is derived from an EMBL/GenBank/DDBJ whole genome shotgun (WGS) entry which is preliminary data.</text>
</comment>
<protein>
    <submittedName>
        <fullName evidence="1">Uncharacterized protein</fullName>
    </submittedName>
</protein>
<reference evidence="1 2" key="1">
    <citation type="submission" date="2019-04" db="EMBL/GenBank/DDBJ databases">
        <title>Azoarcus rhizosphaerae sp. nov. isolated from rhizosphere of Ficus religiosa.</title>
        <authorList>
            <person name="Lin S.-Y."/>
            <person name="Hameed A."/>
            <person name="Hsu Y.-H."/>
            <person name="Young C.-C."/>
        </authorList>
    </citation>
    <scope>NUCLEOTIDE SEQUENCE [LARGE SCALE GENOMIC DNA]</scope>
    <source>
        <strain evidence="1 2">CC-YHH848</strain>
    </source>
</reference>
<sequence>MPRDVLEHSPLSGMDEYPIHQTTDPIRFLNTTDPRAFERYWFSAQSDDGELFFVCGIGLYPNLNRCDGYAIVVQDNRHTAIRAARTLGVDRSELTVGPMTARMIEPFTEWRLNCAPNDFGLEYDLAWRDTKRAVFGRQGPTEIPGQMNARLIHDWCGYETFGTIEGAISVHGKKFTLTPSRFRGSRDHHWGVRDGVGGAGHMLQTSSSSHLGQWVEFGDWSIWWHRVLYNLGDARQGAGKITPIDHKVRFDPVTRHLVEAVITNRLDNGEIREVHYEQIGNQIAYLRCGMYTGPDGKGTPAENYHHGSIAGDFIGGETFDLSDPAVRTEIAGFEDHLVRATCNGESAIGILECRNPVIYEMCEKGLPGFSFL</sequence>
<evidence type="ECO:0000313" key="2">
    <source>
        <dbReference type="Proteomes" id="UP000307956"/>
    </source>
</evidence>
<proteinExistence type="predicted"/>
<dbReference type="EMBL" id="SSOD01000011">
    <property type="protein sequence ID" value="THF60355.1"/>
    <property type="molecule type" value="Genomic_DNA"/>
</dbReference>
<dbReference type="Proteomes" id="UP000307956">
    <property type="component" value="Unassembled WGS sequence"/>
</dbReference>
<dbReference type="SUPFAM" id="SSF159245">
    <property type="entry name" value="AttH-like"/>
    <property type="match status" value="1"/>
</dbReference>
<keyword evidence="2" id="KW-1185">Reference proteome</keyword>
<dbReference type="OrthoDB" id="333076at2"/>
<evidence type="ECO:0000313" key="1">
    <source>
        <dbReference type="EMBL" id="THF60355.1"/>
    </source>
</evidence>
<dbReference type="RefSeq" id="WP_136385656.1">
    <property type="nucleotide sequence ID" value="NZ_SSOD01000011.1"/>
</dbReference>